<dbReference type="SUPFAM" id="SSF48264">
    <property type="entry name" value="Cytochrome P450"/>
    <property type="match status" value="1"/>
</dbReference>
<dbReference type="GO" id="GO:0016705">
    <property type="term" value="F:oxidoreductase activity, acting on paired donors, with incorporation or reduction of molecular oxygen"/>
    <property type="evidence" value="ECO:0007669"/>
    <property type="project" value="InterPro"/>
</dbReference>
<dbReference type="VEuPathDB" id="FungiDB:BO72DRAFT_465726"/>
<evidence type="ECO:0000256" key="2">
    <source>
        <dbReference type="ARBA" id="ARBA00010617"/>
    </source>
</evidence>
<dbReference type="PROSITE" id="PS00086">
    <property type="entry name" value="CYTOCHROME_P450"/>
    <property type="match status" value="1"/>
</dbReference>
<dbReference type="InterPro" id="IPR050121">
    <property type="entry name" value="Cytochrome_P450_monoxygenase"/>
</dbReference>
<dbReference type="InterPro" id="IPR002401">
    <property type="entry name" value="Cyt_P450_E_grp-I"/>
</dbReference>
<keyword evidence="6 7" id="KW-0408">Iron</keyword>
<comment type="cofactor">
    <cofactor evidence="1 7">
        <name>heme</name>
        <dbReference type="ChEBI" id="CHEBI:30413"/>
    </cofactor>
</comment>
<dbReference type="GeneID" id="63864064"/>
<dbReference type="GO" id="GO:0020037">
    <property type="term" value="F:heme binding"/>
    <property type="evidence" value="ECO:0007669"/>
    <property type="project" value="InterPro"/>
</dbReference>
<dbReference type="PANTHER" id="PTHR24305">
    <property type="entry name" value="CYTOCHROME P450"/>
    <property type="match status" value="1"/>
</dbReference>
<keyword evidence="3 7" id="KW-0349">Heme</keyword>
<dbReference type="PANTHER" id="PTHR24305:SF96">
    <property type="entry name" value="CYTOCHROME P450 MONOOXYGENASE STCB-RELATED"/>
    <property type="match status" value="1"/>
</dbReference>
<gene>
    <name evidence="9" type="ORF">BO72DRAFT_465726</name>
</gene>
<dbReference type="PRINTS" id="PR00463">
    <property type="entry name" value="EP450I"/>
</dbReference>
<feature type="binding site" description="axial binding residue" evidence="7">
    <location>
        <position position="424"/>
    </location>
    <ligand>
        <name>heme</name>
        <dbReference type="ChEBI" id="CHEBI:30413"/>
    </ligand>
    <ligandPart>
        <name>Fe</name>
        <dbReference type="ChEBI" id="CHEBI:18248"/>
    </ligandPart>
</feature>
<dbReference type="AlphaFoldDB" id="A0A8G1S006"/>
<comment type="similarity">
    <text evidence="2 8">Belongs to the cytochrome P450 family.</text>
</comment>
<evidence type="ECO:0000256" key="6">
    <source>
        <dbReference type="ARBA" id="ARBA00023004"/>
    </source>
</evidence>
<dbReference type="Pfam" id="PF00067">
    <property type="entry name" value="p450"/>
    <property type="match status" value="1"/>
</dbReference>
<reference evidence="9 10" key="1">
    <citation type="submission" date="2018-02" db="EMBL/GenBank/DDBJ databases">
        <title>The genomes of Aspergillus section Nigri reveals drivers in fungal speciation.</title>
        <authorList>
            <consortium name="DOE Joint Genome Institute"/>
            <person name="Vesth T.C."/>
            <person name="Nybo J."/>
            <person name="Theobald S."/>
            <person name="Brandl J."/>
            <person name="Frisvad J.C."/>
            <person name="Nielsen K.F."/>
            <person name="Lyhne E.K."/>
            <person name="Kogle M.E."/>
            <person name="Kuo A."/>
            <person name="Riley R."/>
            <person name="Clum A."/>
            <person name="Nolan M."/>
            <person name="Lipzen A."/>
            <person name="Salamov A."/>
            <person name="Henrissat B."/>
            <person name="Wiebenga A."/>
            <person name="De vries R.P."/>
            <person name="Grigoriev I.V."/>
            <person name="Mortensen U.H."/>
            <person name="Andersen M.R."/>
            <person name="Baker S.E."/>
        </authorList>
    </citation>
    <scope>NUCLEOTIDE SEQUENCE [LARGE SCALE GENOMIC DNA]</scope>
    <source>
        <strain evidence="9 10">CBS 313.89</strain>
    </source>
</reference>
<dbReference type="InterPro" id="IPR036396">
    <property type="entry name" value="Cyt_P450_sf"/>
</dbReference>
<sequence length="489" mass="54296">MLFIIGVVLGCLLVHFFYRGLTSPLAHIPGPRSSRWTSAVFAYYCVRGEVAQYVHSLHRKYGPVVRVTPTEVDICDTSAVKQIHKTGSAFLKSQWYVDLTPRERQSTFSTVDPKFHAAHRRLLSSPISDAALMTHFEPLIRARVGQAIDGLDQDMAATGAGDVYKWMLFMATDIIGEMSFGESFRMLDSGKKSQYSNDLERIALTGIIRTTFPTMFKLAATLPLPIFRETVKAVDRLESYAVASIGRYYGLLKQNPKDPKPTLFTKLYDAGENGLSKDEITAEARTFIVAGSDTTAVTLTYLIYAVCQNSRIRDTLVAEIAQLPADFTDRDLRGLAYLNRVILESLRLYSAVPSALRRAVPAGGAHLAGYSLPAGVTVGTQSYSLHRDAKIFADPEEFEPDRWVSPTQAMKDASLPFGGGSRVCLGIHLARIELRLATAMFFRRFPQARVSSRHGMSEADMVMETFFLMAPKGHRCLIEGRVSQQKVQS</sequence>
<evidence type="ECO:0000256" key="1">
    <source>
        <dbReference type="ARBA" id="ARBA00001971"/>
    </source>
</evidence>
<keyword evidence="5 8" id="KW-0560">Oxidoreductase</keyword>
<evidence type="ECO:0000256" key="4">
    <source>
        <dbReference type="ARBA" id="ARBA00022723"/>
    </source>
</evidence>
<dbReference type="EMBL" id="KZ824627">
    <property type="protein sequence ID" value="RAK80786.1"/>
    <property type="molecule type" value="Genomic_DNA"/>
</dbReference>
<keyword evidence="8" id="KW-0503">Monooxygenase</keyword>
<evidence type="ECO:0000256" key="7">
    <source>
        <dbReference type="PIRSR" id="PIRSR602401-1"/>
    </source>
</evidence>
<dbReference type="Proteomes" id="UP000249789">
    <property type="component" value="Unassembled WGS sequence"/>
</dbReference>
<keyword evidence="4 7" id="KW-0479">Metal-binding</keyword>
<evidence type="ECO:0000313" key="10">
    <source>
        <dbReference type="Proteomes" id="UP000249789"/>
    </source>
</evidence>
<evidence type="ECO:0000256" key="3">
    <source>
        <dbReference type="ARBA" id="ARBA00022617"/>
    </source>
</evidence>
<evidence type="ECO:0000256" key="8">
    <source>
        <dbReference type="RuleBase" id="RU000461"/>
    </source>
</evidence>
<dbReference type="GO" id="GO:0005506">
    <property type="term" value="F:iron ion binding"/>
    <property type="evidence" value="ECO:0007669"/>
    <property type="project" value="InterPro"/>
</dbReference>
<accession>A0A8G1S006</accession>
<organism evidence="9 10">
    <name type="scientific">Aspergillus fijiensis CBS 313.89</name>
    <dbReference type="NCBI Taxonomy" id="1448319"/>
    <lineage>
        <taxon>Eukaryota</taxon>
        <taxon>Fungi</taxon>
        <taxon>Dikarya</taxon>
        <taxon>Ascomycota</taxon>
        <taxon>Pezizomycotina</taxon>
        <taxon>Eurotiomycetes</taxon>
        <taxon>Eurotiomycetidae</taxon>
        <taxon>Eurotiales</taxon>
        <taxon>Aspergillaceae</taxon>
        <taxon>Aspergillus</taxon>
    </lineage>
</organism>
<dbReference type="GO" id="GO:0004497">
    <property type="term" value="F:monooxygenase activity"/>
    <property type="evidence" value="ECO:0007669"/>
    <property type="project" value="UniProtKB-KW"/>
</dbReference>
<name>A0A8G1S006_9EURO</name>
<evidence type="ECO:0000256" key="5">
    <source>
        <dbReference type="ARBA" id="ARBA00023002"/>
    </source>
</evidence>
<dbReference type="InterPro" id="IPR017972">
    <property type="entry name" value="Cyt_P450_CS"/>
</dbReference>
<dbReference type="RefSeq" id="XP_040804796.1">
    <property type="nucleotide sequence ID" value="XM_040946731.1"/>
</dbReference>
<keyword evidence="10" id="KW-1185">Reference proteome</keyword>
<protein>
    <submittedName>
        <fullName evidence="9">Cytochrome protein</fullName>
    </submittedName>
</protein>
<dbReference type="Gene3D" id="1.10.630.10">
    <property type="entry name" value="Cytochrome P450"/>
    <property type="match status" value="1"/>
</dbReference>
<dbReference type="InterPro" id="IPR001128">
    <property type="entry name" value="Cyt_P450"/>
</dbReference>
<dbReference type="CDD" id="cd11059">
    <property type="entry name" value="CYP_fungal"/>
    <property type="match status" value="1"/>
</dbReference>
<proteinExistence type="inferred from homology"/>
<dbReference type="PRINTS" id="PR00385">
    <property type="entry name" value="P450"/>
</dbReference>
<dbReference type="OrthoDB" id="1470350at2759"/>
<evidence type="ECO:0000313" key="9">
    <source>
        <dbReference type="EMBL" id="RAK80786.1"/>
    </source>
</evidence>